<dbReference type="AlphaFoldDB" id="A0A4Y7IL32"/>
<evidence type="ECO:0000256" key="1">
    <source>
        <dbReference type="ARBA" id="ARBA00004123"/>
    </source>
</evidence>
<dbReference type="STRING" id="3469.A0A4Y7IL32"/>
<dbReference type="GO" id="GO:0006406">
    <property type="term" value="P:mRNA export from nucleus"/>
    <property type="evidence" value="ECO:0007669"/>
    <property type="project" value="TreeGrafter"/>
</dbReference>
<comment type="similarity">
    <text evidence="2">Belongs to the THOC5 family.</text>
</comment>
<reference evidence="5 6" key="1">
    <citation type="journal article" date="2018" name="Science">
        <title>The opium poppy genome and morphinan production.</title>
        <authorList>
            <person name="Guo L."/>
            <person name="Winzer T."/>
            <person name="Yang X."/>
            <person name="Li Y."/>
            <person name="Ning Z."/>
            <person name="He Z."/>
            <person name="Teodor R."/>
            <person name="Lu Y."/>
            <person name="Bowser T.A."/>
            <person name="Graham I.A."/>
            <person name="Ye K."/>
        </authorList>
    </citation>
    <scope>NUCLEOTIDE SEQUENCE [LARGE SCALE GENOMIC DNA]</scope>
    <source>
        <strain evidence="6">cv. HN1</strain>
        <tissue evidence="5">Leaves</tissue>
    </source>
</reference>
<name>A0A4Y7IL32_PAPSO</name>
<dbReference type="OMA" id="DRECKED"/>
<keyword evidence="6" id="KW-1185">Reference proteome</keyword>
<accession>A0A4Y7IL32</accession>
<dbReference type="GO" id="GO:0000445">
    <property type="term" value="C:THO complex part of transcription export complex"/>
    <property type="evidence" value="ECO:0007669"/>
    <property type="project" value="TreeGrafter"/>
</dbReference>
<dbReference type="EMBL" id="CM010716">
    <property type="protein sequence ID" value="RZC48441.1"/>
    <property type="molecule type" value="Genomic_DNA"/>
</dbReference>
<evidence type="ECO:0000313" key="6">
    <source>
        <dbReference type="Proteomes" id="UP000316621"/>
    </source>
</evidence>
<evidence type="ECO:0000256" key="4">
    <source>
        <dbReference type="SAM" id="MobiDB-lite"/>
    </source>
</evidence>
<dbReference type="Proteomes" id="UP000316621">
    <property type="component" value="Chromosome 2"/>
</dbReference>
<dbReference type="InterPro" id="IPR019163">
    <property type="entry name" value="THO_Thoc5"/>
</dbReference>
<organism evidence="5 6">
    <name type="scientific">Papaver somniferum</name>
    <name type="common">Opium poppy</name>
    <dbReference type="NCBI Taxonomy" id="3469"/>
    <lineage>
        <taxon>Eukaryota</taxon>
        <taxon>Viridiplantae</taxon>
        <taxon>Streptophyta</taxon>
        <taxon>Embryophyta</taxon>
        <taxon>Tracheophyta</taxon>
        <taxon>Spermatophyta</taxon>
        <taxon>Magnoliopsida</taxon>
        <taxon>Ranunculales</taxon>
        <taxon>Papaveraceae</taxon>
        <taxon>Papaveroideae</taxon>
        <taxon>Papaver</taxon>
    </lineage>
</organism>
<evidence type="ECO:0000256" key="3">
    <source>
        <dbReference type="ARBA" id="ARBA00023242"/>
    </source>
</evidence>
<gene>
    <name evidence="5" type="ORF">C5167_016868</name>
</gene>
<comment type="subcellular location">
    <subcellularLocation>
        <location evidence="1">Nucleus</location>
    </subcellularLocation>
</comment>
<evidence type="ECO:0000256" key="2">
    <source>
        <dbReference type="ARBA" id="ARBA00008044"/>
    </source>
</evidence>
<evidence type="ECO:0008006" key="7">
    <source>
        <dbReference type="Google" id="ProtNLM"/>
    </source>
</evidence>
<dbReference type="Gramene" id="RZC48441">
    <property type="protein sequence ID" value="RZC48441"/>
    <property type="gene ID" value="C5167_016868"/>
</dbReference>
<proteinExistence type="inferred from homology"/>
<protein>
    <recommendedName>
        <fullName evidence="7">THO complex subunit 5B</fullName>
    </recommendedName>
</protein>
<sequence length="816" mass="92355">MGEMEVEDSNSMIPETEVSKVNKTAYEMLEENRISMEEIVAKMLFIKKEGRPKSELRELITQMSLHLVNLRQANRTILLDEDRVKAETERAKAPVDFTSLQLHNLMYEKNHYLKAIKACKDFKSKYPAIELVPEEEFFSNAPEDIKKRSMSKESSHDLMLTRLNFELYQRKELCKNREKLEQHKKGLLETIATRKKFLSSLPSHLKSLKKASLPVQQQLGVLHSKKLKQHNSAELLPPPLYVIYSQFLAQKEAFEERIDLEILGSMKDAQIFAQQQAYKDTGTPASADANRLDDDAPDEEDDGQRRRKRPKKVPGRENLDQAGIYQSHPLKVILHIYDDEDSNVKPAKLASLRFEYLHKLNVVCVGVEGSCEGPKNNILCNLFPDDTGTELPHQSAKLCAGDAVAFDEKRTSRPYKWAQHLAGIDFLPEVSPLLTALEGQSSSAAKSAAVTSGLSLYRQQNRVQTVVQRIRSRERAQLALAEQLDSLTKLMWPSLNNADVPWALHTRSCNLKSWLPLGPSVNQASSLTVVAAEHPADPLDLNVNGSTDKSKDEIECAREDGEVPSVVQVPAPMTDDAKLTPAEGPSLEHSRSLALISKSITPTSKIGKSQSFRRNEDDMEIMIDNESDLDESTQIEPEMDRLASIAEVVDNSWEEYGIKEFLLVLSKKFDKYEKTINLEVKIKISMEYPVRPPLFTLSLHSIMPGEKSSSSRRDDTDCYNELRAMEAEVNLHILNILPWDYENYILAHQVSFLAMLFDFYFNEAPPSSEGRKSTSVVDVGLCNPASGIILSRSFRGRDRRKMISWKDIECTPGYPY</sequence>
<dbReference type="GO" id="GO:0003729">
    <property type="term" value="F:mRNA binding"/>
    <property type="evidence" value="ECO:0007669"/>
    <property type="project" value="TreeGrafter"/>
</dbReference>
<dbReference type="PANTHER" id="PTHR13375:SF3">
    <property type="entry name" value="THO COMPLEX SUBUNIT 5 HOMOLOG"/>
    <property type="match status" value="1"/>
</dbReference>
<dbReference type="OrthoDB" id="20582at2759"/>
<dbReference type="PANTHER" id="PTHR13375">
    <property type="entry name" value="FMS INTERACTING PROTEIN"/>
    <property type="match status" value="1"/>
</dbReference>
<evidence type="ECO:0000313" key="5">
    <source>
        <dbReference type="EMBL" id="RZC48441.1"/>
    </source>
</evidence>
<feature type="region of interest" description="Disordered" evidence="4">
    <location>
        <begin position="278"/>
        <end position="320"/>
    </location>
</feature>
<keyword evidence="3" id="KW-0539">Nucleus</keyword>
<dbReference type="Pfam" id="PF09766">
    <property type="entry name" value="FmiP_Thoc5"/>
    <property type="match status" value="1"/>
</dbReference>